<name>A0ABX0TNI6_9MICC</name>
<dbReference type="InterPro" id="IPR036291">
    <property type="entry name" value="NAD(P)-bd_dom_sf"/>
</dbReference>
<sequence length="288" mass="30635">MTVLIAGCGDLGTEAGLRYAAAGHRVVGLRRSPEKLPPEIEGLRADLSQELPELPSDVDIVVVAIAADSSTEEAYRAAYLDGTRNVLDALERQGLEPRRILFVSSTAVYRDSGGAVVDESTPTEPTRFSGQVLVETEQLLFNRTKGTATAPVSLRLGGIYGPGRTRLIDQVRSGKAVIPAQPRHTNRIHRDDAAAMIVHLTTMADQPAGVYVGVDDHAAEMGEVLRFLAAEMDCPEPPTAAPGGASDSGPGDKRCSNKLVRATGVELAFPTYKEGYRALLAGEGVRHP</sequence>
<dbReference type="InterPro" id="IPR001509">
    <property type="entry name" value="Epimerase_deHydtase"/>
</dbReference>
<dbReference type="SUPFAM" id="SSF51735">
    <property type="entry name" value="NAD(P)-binding Rossmann-fold domains"/>
    <property type="match status" value="1"/>
</dbReference>
<dbReference type="EMBL" id="JAAOZD010000006">
    <property type="protein sequence ID" value="NIJ02770.1"/>
    <property type="molecule type" value="Genomic_DNA"/>
</dbReference>
<keyword evidence="4" id="KW-1185">Reference proteome</keyword>
<proteinExistence type="predicted"/>
<accession>A0ABX0TNI6</accession>
<dbReference type="RefSeq" id="WP_167268284.1">
    <property type="nucleotide sequence ID" value="NZ_BAAAVO010000009.1"/>
</dbReference>
<evidence type="ECO:0000256" key="1">
    <source>
        <dbReference type="SAM" id="MobiDB-lite"/>
    </source>
</evidence>
<dbReference type="Pfam" id="PF01370">
    <property type="entry name" value="Epimerase"/>
    <property type="match status" value="1"/>
</dbReference>
<feature type="domain" description="NAD-dependent epimerase/dehydratase" evidence="2">
    <location>
        <begin position="9"/>
        <end position="204"/>
    </location>
</feature>
<protein>
    <submittedName>
        <fullName evidence="3">Nucleoside-diphosphate-sugar epimerase</fullName>
    </submittedName>
</protein>
<dbReference type="Gene3D" id="3.40.50.720">
    <property type="entry name" value="NAD(P)-binding Rossmann-like Domain"/>
    <property type="match status" value="1"/>
</dbReference>
<comment type="caution">
    <text evidence="3">The sequence shown here is derived from an EMBL/GenBank/DDBJ whole genome shotgun (WGS) entry which is preliminary data.</text>
</comment>
<dbReference type="CDD" id="cd05266">
    <property type="entry name" value="SDR_a4"/>
    <property type="match status" value="1"/>
</dbReference>
<dbReference type="PANTHER" id="PTHR48079">
    <property type="entry name" value="PROTEIN YEEZ"/>
    <property type="match status" value="1"/>
</dbReference>
<organism evidence="3 4">
    <name type="scientific">Paenarthrobacter ilicis</name>
    <dbReference type="NCBI Taxonomy" id="43665"/>
    <lineage>
        <taxon>Bacteria</taxon>
        <taxon>Bacillati</taxon>
        <taxon>Actinomycetota</taxon>
        <taxon>Actinomycetes</taxon>
        <taxon>Micrococcales</taxon>
        <taxon>Micrococcaceae</taxon>
        <taxon>Paenarthrobacter</taxon>
    </lineage>
</organism>
<dbReference type="Proteomes" id="UP000802392">
    <property type="component" value="Unassembled WGS sequence"/>
</dbReference>
<reference evidence="3 4" key="1">
    <citation type="submission" date="2020-03" db="EMBL/GenBank/DDBJ databases">
        <title>Genomic Encyclopedia of Type Strains, Phase III (KMG-III): the genomes of soil and plant-associated and newly described type strains.</title>
        <authorList>
            <person name="Whitman W."/>
        </authorList>
    </citation>
    <scope>NUCLEOTIDE SEQUENCE [LARGE SCALE GENOMIC DNA]</scope>
    <source>
        <strain evidence="3 4">CECT 4207</strain>
    </source>
</reference>
<feature type="region of interest" description="Disordered" evidence="1">
    <location>
        <begin position="236"/>
        <end position="255"/>
    </location>
</feature>
<dbReference type="PANTHER" id="PTHR48079:SF6">
    <property type="entry name" value="NAD(P)-BINDING DOMAIN-CONTAINING PROTEIN-RELATED"/>
    <property type="match status" value="1"/>
</dbReference>
<evidence type="ECO:0000313" key="4">
    <source>
        <dbReference type="Proteomes" id="UP000802392"/>
    </source>
</evidence>
<gene>
    <name evidence="3" type="ORF">FHR86_003114</name>
</gene>
<evidence type="ECO:0000313" key="3">
    <source>
        <dbReference type="EMBL" id="NIJ02770.1"/>
    </source>
</evidence>
<evidence type="ECO:0000259" key="2">
    <source>
        <dbReference type="Pfam" id="PF01370"/>
    </source>
</evidence>
<dbReference type="InterPro" id="IPR051783">
    <property type="entry name" value="NAD(P)-dependent_oxidoreduct"/>
</dbReference>